<organism evidence="2 3">
    <name type="scientific">Dreissena polymorpha</name>
    <name type="common">Zebra mussel</name>
    <name type="synonym">Mytilus polymorpha</name>
    <dbReference type="NCBI Taxonomy" id="45954"/>
    <lineage>
        <taxon>Eukaryota</taxon>
        <taxon>Metazoa</taxon>
        <taxon>Spiralia</taxon>
        <taxon>Lophotrochozoa</taxon>
        <taxon>Mollusca</taxon>
        <taxon>Bivalvia</taxon>
        <taxon>Autobranchia</taxon>
        <taxon>Heteroconchia</taxon>
        <taxon>Euheterodonta</taxon>
        <taxon>Imparidentia</taxon>
        <taxon>Neoheterodontei</taxon>
        <taxon>Myida</taxon>
        <taxon>Dreissenoidea</taxon>
        <taxon>Dreissenidae</taxon>
        <taxon>Dreissena</taxon>
    </lineage>
</organism>
<proteinExistence type="predicted"/>
<comment type="caution">
    <text evidence="2">The sequence shown here is derived from an EMBL/GenBank/DDBJ whole genome shotgun (WGS) entry which is preliminary data.</text>
</comment>
<keyword evidence="3" id="KW-1185">Reference proteome</keyword>
<reference evidence="2" key="1">
    <citation type="journal article" date="2019" name="bioRxiv">
        <title>The Genome of the Zebra Mussel, Dreissena polymorpha: A Resource for Invasive Species Research.</title>
        <authorList>
            <person name="McCartney M.A."/>
            <person name="Auch B."/>
            <person name="Kono T."/>
            <person name="Mallez S."/>
            <person name="Zhang Y."/>
            <person name="Obille A."/>
            <person name="Becker A."/>
            <person name="Abrahante J.E."/>
            <person name="Garbe J."/>
            <person name="Badalamenti J.P."/>
            <person name="Herman A."/>
            <person name="Mangelson H."/>
            <person name="Liachko I."/>
            <person name="Sullivan S."/>
            <person name="Sone E.D."/>
            <person name="Koren S."/>
            <person name="Silverstein K.A.T."/>
            <person name="Beckman K.B."/>
            <person name="Gohl D.M."/>
        </authorList>
    </citation>
    <scope>NUCLEOTIDE SEQUENCE</scope>
    <source>
        <strain evidence="2">Duluth1</strain>
        <tissue evidence="2">Whole animal</tissue>
    </source>
</reference>
<protein>
    <submittedName>
        <fullName evidence="2">Uncharacterized protein</fullName>
    </submittedName>
</protein>
<dbReference type="Proteomes" id="UP000828390">
    <property type="component" value="Unassembled WGS sequence"/>
</dbReference>
<name>A0A9D4NHH2_DREPO</name>
<feature type="compositionally biased region" description="Basic and acidic residues" evidence="1">
    <location>
        <begin position="33"/>
        <end position="63"/>
    </location>
</feature>
<evidence type="ECO:0000313" key="3">
    <source>
        <dbReference type="Proteomes" id="UP000828390"/>
    </source>
</evidence>
<gene>
    <name evidence="2" type="ORF">DPMN_017935</name>
</gene>
<reference evidence="2" key="2">
    <citation type="submission" date="2020-11" db="EMBL/GenBank/DDBJ databases">
        <authorList>
            <person name="McCartney M.A."/>
            <person name="Auch B."/>
            <person name="Kono T."/>
            <person name="Mallez S."/>
            <person name="Becker A."/>
            <person name="Gohl D.M."/>
            <person name="Silverstein K.A.T."/>
            <person name="Koren S."/>
            <person name="Bechman K.B."/>
            <person name="Herman A."/>
            <person name="Abrahante J.E."/>
            <person name="Garbe J."/>
        </authorList>
    </citation>
    <scope>NUCLEOTIDE SEQUENCE</scope>
    <source>
        <strain evidence="2">Duluth1</strain>
        <tissue evidence="2">Whole animal</tissue>
    </source>
</reference>
<feature type="compositionally biased region" description="Low complexity" evidence="1">
    <location>
        <begin position="66"/>
        <end position="88"/>
    </location>
</feature>
<evidence type="ECO:0000256" key="1">
    <source>
        <dbReference type="SAM" id="MobiDB-lite"/>
    </source>
</evidence>
<dbReference type="EMBL" id="JAIWYP010000001">
    <property type="protein sequence ID" value="KAH3893784.1"/>
    <property type="molecule type" value="Genomic_DNA"/>
</dbReference>
<sequence>MKYRKTKNNIPLIIRSAGIKNKQVQISPQEQEANNKHFCNDRGKGEQRWDIGYQHSRENRSYDKQSSSVNSHSCSSSMKMPSFSGKYE</sequence>
<feature type="compositionally biased region" description="Polar residues" evidence="1">
    <location>
        <begin position="22"/>
        <end position="32"/>
    </location>
</feature>
<dbReference type="AlphaFoldDB" id="A0A9D4NHH2"/>
<accession>A0A9D4NHH2</accession>
<feature type="region of interest" description="Disordered" evidence="1">
    <location>
        <begin position="22"/>
        <end position="88"/>
    </location>
</feature>
<evidence type="ECO:0000313" key="2">
    <source>
        <dbReference type="EMBL" id="KAH3893784.1"/>
    </source>
</evidence>